<keyword evidence="11" id="KW-0460">Magnesium</keyword>
<dbReference type="InterPro" id="IPR048840">
    <property type="entry name" value="PolA_pol_NTPase"/>
</dbReference>
<evidence type="ECO:0000256" key="8">
    <source>
        <dbReference type="ARBA" id="ARBA00022723"/>
    </source>
</evidence>
<comment type="subcellular location">
    <subcellularLocation>
        <location evidence="3">Nucleus</location>
    </subcellularLocation>
</comment>
<dbReference type="InterPro" id="IPR007012">
    <property type="entry name" value="PolA_pol_cen_dom"/>
</dbReference>
<organism evidence="16 17">
    <name type="scientific">Cichlidogyrus casuarinus</name>
    <dbReference type="NCBI Taxonomy" id="1844966"/>
    <lineage>
        <taxon>Eukaryota</taxon>
        <taxon>Metazoa</taxon>
        <taxon>Spiralia</taxon>
        <taxon>Lophotrochozoa</taxon>
        <taxon>Platyhelminthes</taxon>
        <taxon>Monogenea</taxon>
        <taxon>Monopisthocotylea</taxon>
        <taxon>Dactylogyridea</taxon>
        <taxon>Ancyrocephalidae</taxon>
        <taxon>Cichlidogyrus</taxon>
    </lineage>
</organism>
<evidence type="ECO:0000256" key="12">
    <source>
        <dbReference type="ARBA" id="ARBA00023242"/>
    </source>
</evidence>
<evidence type="ECO:0000256" key="6">
    <source>
        <dbReference type="ARBA" id="ARBA00022664"/>
    </source>
</evidence>
<dbReference type="PANTHER" id="PTHR10682:SF10">
    <property type="entry name" value="POLYNUCLEOTIDE ADENYLYLTRANSFERASE"/>
    <property type="match status" value="1"/>
</dbReference>
<dbReference type="AlphaFoldDB" id="A0ABD2QCE9"/>
<evidence type="ECO:0000256" key="7">
    <source>
        <dbReference type="ARBA" id="ARBA00022679"/>
    </source>
</evidence>
<evidence type="ECO:0000256" key="13">
    <source>
        <dbReference type="ARBA" id="ARBA00048830"/>
    </source>
</evidence>
<evidence type="ECO:0000259" key="14">
    <source>
        <dbReference type="Pfam" id="PF04928"/>
    </source>
</evidence>
<dbReference type="GO" id="GO:1990817">
    <property type="term" value="F:poly(A) RNA polymerase activity"/>
    <property type="evidence" value="ECO:0007669"/>
    <property type="project" value="UniProtKB-EC"/>
</dbReference>
<comment type="caution">
    <text evidence="16">The sequence shown here is derived from an EMBL/GenBank/DDBJ whole genome shotgun (WGS) entry which is preliminary data.</text>
</comment>
<keyword evidence="8" id="KW-0479">Metal-binding</keyword>
<dbReference type="Gene3D" id="3.30.460.10">
    <property type="entry name" value="Beta Polymerase, domain 2"/>
    <property type="match status" value="1"/>
</dbReference>
<evidence type="ECO:0000256" key="10">
    <source>
        <dbReference type="ARBA" id="ARBA00022840"/>
    </source>
</evidence>
<dbReference type="SUPFAM" id="SSF81301">
    <property type="entry name" value="Nucleotidyltransferase"/>
    <property type="match status" value="1"/>
</dbReference>
<evidence type="ECO:0000259" key="15">
    <source>
        <dbReference type="Pfam" id="PF20750"/>
    </source>
</evidence>
<dbReference type="PANTHER" id="PTHR10682">
    <property type="entry name" value="POLY A POLYMERASE"/>
    <property type="match status" value="1"/>
</dbReference>
<proteinExistence type="inferred from homology"/>
<sequence length="483" mass="55502">MSFTGFLEKHGDFDTKESLSDKLKLIKSLESIAKNWVISQSADQDLNLSPKDDQVFAAIYLQGSAVMGASTKSSDIDAVLVVPRFITTDAFFDSLTQELQRLPTLQTLIPVKGAWFPLIRLKISQIKIDLALCKLATNLVPRTIDFSTDPTVLYSNMEANSIQLLSGVHLSKELHTMVPDYEKFLLLLKAVKFWATRRRISDFIYGFPPSISWALLCVYICRQFVNLSQPFLDPMDESEKSKSLETLLKVFFTYYSNWNWPENPLIINTNTETLDRLSRAGKPLMSIISPVYPFINTTMSVRRGSYKVVVDELLRARDLLLVNCVTDDVPTSLYEACDIREHFKYFIKISLISNEEEELEFSAGLVNSRLRDLAQSLEENSMVSHTRIVSVPDRQENTFLNGLADEGETGLVVGDKRRRYKHWLIGIEVRKNTEQQQRKPKLDITPHLQFFYQQLRDRQSCQDKNIKMNLMFLKRESIKNLVL</sequence>
<accession>A0ABD2QCE9</accession>
<dbReference type="Gene3D" id="1.10.1410.10">
    <property type="match status" value="1"/>
</dbReference>
<dbReference type="GO" id="GO:0046872">
    <property type="term" value="F:metal ion binding"/>
    <property type="evidence" value="ECO:0007669"/>
    <property type="project" value="UniProtKB-KW"/>
</dbReference>
<dbReference type="EC" id="2.7.7.19" evidence="5"/>
<dbReference type="InterPro" id="IPR043519">
    <property type="entry name" value="NT_sf"/>
</dbReference>
<evidence type="ECO:0000313" key="16">
    <source>
        <dbReference type="EMBL" id="KAL3317204.1"/>
    </source>
</evidence>
<dbReference type="Pfam" id="PF20750">
    <property type="entry name" value="PAP_NTPase"/>
    <property type="match status" value="1"/>
</dbReference>
<dbReference type="SUPFAM" id="SSF81631">
    <property type="entry name" value="PAP/OAS1 substrate-binding domain"/>
    <property type="match status" value="1"/>
</dbReference>
<dbReference type="SUPFAM" id="SSF55003">
    <property type="entry name" value="PAP/Archaeal CCA-adding enzyme, C-terminal domain"/>
    <property type="match status" value="1"/>
</dbReference>
<feature type="domain" description="Poly(A) polymerase central" evidence="14">
    <location>
        <begin position="184"/>
        <end position="319"/>
    </location>
</feature>
<keyword evidence="12" id="KW-0539">Nucleus</keyword>
<keyword evidence="6" id="KW-0507">mRNA processing</keyword>
<keyword evidence="17" id="KW-1185">Reference proteome</keyword>
<dbReference type="EMBL" id="JBJKFK010000414">
    <property type="protein sequence ID" value="KAL3317204.1"/>
    <property type="molecule type" value="Genomic_DNA"/>
</dbReference>
<comment type="catalytic activity">
    <reaction evidence="13">
        <text>RNA(n) + ATP = RNA(n)-3'-adenine ribonucleotide + diphosphate</text>
        <dbReference type="Rhea" id="RHEA:11332"/>
        <dbReference type="Rhea" id="RHEA-COMP:14527"/>
        <dbReference type="Rhea" id="RHEA-COMP:17347"/>
        <dbReference type="ChEBI" id="CHEBI:30616"/>
        <dbReference type="ChEBI" id="CHEBI:33019"/>
        <dbReference type="ChEBI" id="CHEBI:140395"/>
        <dbReference type="ChEBI" id="CHEBI:173115"/>
        <dbReference type="EC" id="2.7.7.19"/>
    </reaction>
</comment>
<evidence type="ECO:0000256" key="9">
    <source>
        <dbReference type="ARBA" id="ARBA00022741"/>
    </source>
</evidence>
<dbReference type="GO" id="GO:0006397">
    <property type="term" value="P:mRNA processing"/>
    <property type="evidence" value="ECO:0007669"/>
    <property type="project" value="UniProtKB-KW"/>
</dbReference>
<evidence type="ECO:0000256" key="5">
    <source>
        <dbReference type="ARBA" id="ARBA00012388"/>
    </source>
</evidence>
<dbReference type="Gene3D" id="3.30.70.590">
    <property type="entry name" value="Poly(A) polymerase predicted RNA binding domain"/>
    <property type="match status" value="1"/>
</dbReference>
<comment type="similarity">
    <text evidence="4">Belongs to the poly(A) polymerase family.</text>
</comment>
<evidence type="ECO:0000256" key="2">
    <source>
        <dbReference type="ARBA" id="ARBA00001946"/>
    </source>
</evidence>
<dbReference type="GO" id="GO:0005634">
    <property type="term" value="C:nucleus"/>
    <property type="evidence" value="ECO:0007669"/>
    <property type="project" value="UniProtKB-SubCell"/>
</dbReference>
<evidence type="ECO:0000313" key="17">
    <source>
        <dbReference type="Proteomes" id="UP001626550"/>
    </source>
</evidence>
<keyword evidence="10" id="KW-0067">ATP-binding</keyword>
<evidence type="ECO:0000256" key="11">
    <source>
        <dbReference type="ARBA" id="ARBA00022842"/>
    </source>
</evidence>
<name>A0ABD2QCE9_9PLAT</name>
<dbReference type="GO" id="GO:0005524">
    <property type="term" value="F:ATP binding"/>
    <property type="evidence" value="ECO:0007669"/>
    <property type="project" value="UniProtKB-KW"/>
</dbReference>
<evidence type="ECO:0000256" key="3">
    <source>
        <dbReference type="ARBA" id="ARBA00004123"/>
    </source>
</evidence>
<protein>
    <recommendedName>
        <fullName evidence="5">polynucleotide adenylyltransferase</fullName>
        <ecNumber evidence="5">2.7.7.19</ecNumber>
    </recommendedName>
</protein>
<dbReference type="Pfam" id="PF04928">
    <property type="entry name" value="PAP_central"/>
    <property type="match status" value="1"/>
</dbReference>
<reference evidence="16 17" key="1">
    <citation type="submission" date="2024-11" db="EMBL/GenBank/DDBJ databases">
        <title>Adaptive evolution of stress response genes in parasites aligns with host niche diversity.</title>
        <authorList>
            <person name="Hahn C."/>
            <person name="Resl P."/>
        </authorList>
    </citation>
    <scope>NUCLEOTIDE SEQUENCE [LARGE SCALE GENOMIC DNA]</scope>
    <source>
        <strain evidence="16">EGGRZ-B1_66</strain>
        <tissue evidence="16">Body</tissue>
    </source>
</reference>
<keyword evidence="9" id="KW-0547">Nucleotide-binding</keyword>
<dbReference type="Proteomes" id="UP001626550">
    <property type="component" value="Unassembled WGS sequence"/>
</dbReference>
<comment type="cofactor">
    <cofactor evidence="1">
        <name>Mn(2+)</name>
        <dbReference type="ChEBI" id="CHEBI:29035"/>
    </cofactor>
</comment>
<gene>
    <name evidence="16" type="ORF">Ciccas_004140</name>
</gene>
<comment type="cofactor">
    <cofactor evidence="2">
        <name>Mg(2+)</name>
        <dbReference type="ChEBI" id="CHEBI:18420"/>
    </cofactor>
</comment>
<dbReference type="InterPro" id="IPR011068">
    <property type="entry name" value="NuclTrfase_I-like_C"/>
</dbReference>
<feature type="domain" description="Poly(A) polymerase nucleotidyltransferase" evidence="15">
    <location>
        <begin position="6"/>
        <end position="174"/>
    </location>
</feature>
<evidence type="ECO:0000256" key="1">
    <source>
        <dbReference type="ARBA" id="ARBA00001936"/>
    </source>
</evidence>
<keyword evidence="7" id="KW-0808">Transferase</keyword>
<evidence type="ECO:0000256" key="4">
    <source>
        <dbReference type="ARBA" id="ARBA00010912"/>
    </source>
</evidence>